<proteinExistence type="predicted"/>
<protein>
    <submittedName>
        <fullName evidence="7">SIS domain-containing protein</fullName>
    </submittedName>
</protein>
<keyword evidence="1" id="KW-0805">Transcription regulation</keyword>
<accession>A0ABT0XXX6</accession>
<dbReference type="InterPro" id="IPR035472">
    <property type="entry name" value="RpiR-like_SIS"/>
</dbReference>
<dbReference type="InterPro" id="IPR036388">
    <property type="entry name" value="WH-like_DNA-bd_sf"/>
</dbReference>
<keyword evidence="8" id="KW-1185">Reference proteome</keyword>
<dbReference type="Gene3D" id="3.40.50.10490">
    <property type="entry name" value="Glucose-6-phosphate isomerase like protein, domain 1"/>
    <property type="match status" value="1"/>
</dbReference>
<dbReference type="InterPro" id="IPR000281">
    <property type="entry name" value="HTH_RpiR"/>
</dbReference>
<dbReference type="CDD" id="cd05013">
    <property type="entry name" value="SIS_RpiR"/>
    <property type="match status" value="1"/>
</dbReference>
<evidence type="ECO:0000256" key="1">
    <source>
        <dbReference type="ARBA" id="ARBA00023015"/>
    </source>
</evidence>
<gene>
    <name evidence="7" type="ORF">LXN57_13645</name>
</gene>
<dbReference type="PANTHER" id="PTHR30514">
    <property type="entry name" value="GLUCOKINASE"/>
    <property type="match status" value="1"/>
</dbReference>
<dbReference type="Proteomes" id="UP001523216">
    <property type="component" value="Unassembled WGS sequence"/>
</dbReference>
<evidence type="ECO:0000259" key="5">
    <source>
        <dbReference type="PROSITE" id="PS51071"/>
    </source>
</evidence>
<name>A0ABT0XXX6_9ACTN</name>
<feature type="region of interest" description="Disordered" evidence="4">
    <location>
        <begin position="290"/>
        <end position="349"/>
    </location>
</feature>
<dbReference type="Gene3D" id="1.10.10.10">
    <property type="entry name" value="Winged helix-like DNA-binding domain superfamily/Winged helix DNA-binding domain"/>
    <property type="match status" value="1"/>
</dbReference>
<reference evidence="7 8" key="1">
    <citation type="submission" date="2022-06" db="EMBL/GenBank/DDBJ databases">
        <title>Actinoplanes abujensis sp. nov., isolated from Nigerian arid soil.</title>
        <authorList>
            <person name="Ding P."/>
        </authorList>
    </citation>
    <scope>NUCLEOTIDE SEQUENCE [LARGE SCALE GENOMIC DNA]</scope>
    <source>
        <strain evidence="8">TRM88002</strain>
    </source>
</reference>
<evidence type="ECO:0000256" key="2">
    <source>
        <dbReference type="ARBA" id="ARBA00023125"/>
    </source>
</evidence>
<keyword evidence="3" id="KW-0804">Transcription</keyword>
<dbReference type="Pfam" id="PF01418">
    <property type="entry name" value="HTH_6"/>
    <property type="match status" value="1"/>
</dbReference>
<evidence type="ECO:0000259" key="6">
    <source>
        <dbReference type="PROSITE" id="PS51464"/>
    </source>
</evidence>
<dbReference type="PROSITE" id="PS51464">
    <property type="entry name" value="SIS"/>
    <property type="match status" value="1"/>
</dbReference>
<dbReference type="EMBL" id="JAMQOL010000016">
    <property type="protein sequence ID" value="MCM4078614.1"/>
    <property type="molecule type" value="Genomic_DNA"/>
</dbReference>
<organism evidence="7 8">
    <name type="scientific">Paractinoplanes hotanensis</name>
    <dbReference type="NCBI Taxonomy" id="2906497"/>
    <lineage>
        <taxon>Bacteria</taxon>
        <taxon>Bacillati</taxon>
        <taxon>Actinomycetota</taxon>
        <taxon>Actinomycetes</taxon>
        <taxon>Micromonosporales</taxon>
        <taxon>Micromonosporaceae</taxon>
        <taxon>Paractinoplanes</taxon>
    </lineage>
</organism>
<dbReference type="SUPFAM" id="SSF53697">
    <property type="entry name" value="SIS domain"/>
    <property type="match status" value="1"/>
</dbReference>
<feature type="domain" description="HTH rpiR-type" evidence="5">
    <location>
        <begin position="6"/>
        <end position="82"/>
    </location>
</feature>
<dbReference type="Pfam" id="PF01380">
    <property type="entry name" value="SIS"/>
    <property type="match status" value="1"/>
</dbReference>
<dbReference type="InterPro" id="IPR001347">
    <property type="entry name" value="SIS_dom"/>
</dbReference>
<evidence type="ECO:0000256" key="4">
    <source>
        <dbReference type="SAM" id="MobiDB-lite"/>
    </source>
</evidence>
<sequence>MTGESGGLLGRLRIEGPQMPEALARIAETILADPETAAHASIVDLAERSGTSTATVTRFSRTLGFKGYANLRVAIATETGRAEQARWETDISGDIAPGDPLTDVLAVVTTADTRAIQDTAAGLDVGAIEQVAAAIAEAKRVEIFGLGSSGTSAREMAFRLERIRVPVWHRTDSHTALTNAALTLPGDVAIGLSHSGRTREVIETLAEAADHGALTVAVTSFSRSPLAEVADVVFTTAVQETTFRLAALSALHSQLLVLDTIYVAVAQRTYERTADALELTVRAVDAHRLPEKIPTRKRGRPDARAQSERGRPDARAQSERGRPDARAQSERGRPDARAQSERGRPKGQP</sequence>
<evidence type="ECO:0000313" key="8">
    <source>
        <dbReference type="Proteomes" id="UP001523216"/>
    </source>
</evidence>
<evidence type="ECO:0000256" key="3">
    <source>
        <dbReference type="ARBA" id="ARBA00023163"/>
    </source>
</evidence>
<comment type="caution">
    <text evidence="7">The sequence shown here is derived from an EMBL/GenBank/DDBJ whole genome shotgun (WGS) entry which is preliminary data.</text>
</comment>
<dbReference type="InterPro" id="IPR047640">
    <property type="entry name" value="RpiR-like"/>
</dbReference>
<dbReference type="SUPFAM" id="SSF46689">
    <property type="entry name" value="Homeodomain-like"/>
    <property type="match status" value="1"/>
</dbReference>
<keyword evidence="2" id="KW-0238">DNA-binding</keyword>
<dbReference type="InterPro" id="IPR009057">
    <property type="entry name" value="Homeodomain-like_sf"/>
</dbReference>
<dbReference type="PANTHER" id="PTHR30514:SF1">
    <property type="entry name" value="HTH-TYPE TRANSCRIPTIONAL REGULATOR HEXR-RELATED"/>
    <property type="match status" value="1"/>
</dbReference>
<evidence type="ECO:0000313" key="7">
    <source>
        <dbReference type="EMBL" id="MCM4078614.1"/>
    </source>
</evidence>
<dbReference type="InterPro" id="IPR046348">
    <property type="entry name" value="SIS_dom_sf"/>
</dbReference>
<dbReference type="PROSITE" id="PS51071">
    <property type="entry name" value="HTH_RPIR"/>
    <property type="match status" value="1"/>
</dbReference>
<feature type="domain" description="SIS" evidence="6">
    <location>
        <begin position="131"/>
        <end position="271"/>
    </location>
</feature>
<dbReference type="RefSeq" id="WP_251798453.1">
    <property type="nucleotide sequence ID" value="NZ_JAMQOL010000016.1"/>
</dbReference>